<evidence type="ECO:0008006" key="3">
    <source>
        <dbReference type="Google" id="ProtNLM"/>
    </source>
</evidence>
<name>A0A854QL13_CRYNE</name>
<organism evidence="1 2">
    <name type="scientific">Cryptococcus neoformans Tu259-1</name>
    <dbReference type="NCBI Taxonomy" id="1230072"/>
    <lineage>
        <taxon>Eukaryota</taxon>
        <taxon>Fungi</taxon>
        <taxon>Dikarya</taxon>
        <taxon>Basidiomycota</taxon>
        <taxon>Agaricomycotina</taxon>
        <taxon>Tremellomycetes</taxon>
        <taxon>Tremellales</taxon>
        <taxon>Cryptococcaceae</taxon>
        <taxon>Cryptococcus</taxon>
        <taxon>Cryptococcus neoformans species complex</taxon>
    </lineage>
</organism>
<proteinExistence type="predicted"/>
<evidence type="ECO:0000313" key="1">
    <source>
        <dbReference type="EMBL" id="OXG29858.1"/>
    </source>
</evidence>
<dbReference type="Gene3D" id="3.40.630.30">
    <property type="match status" value="1"/>
</dbReference>
<sequence length="222" mass="24283">MSAYGTIATPQPTSSLPILSFPLPSAGFALVTYPVTGADAPEELLRYFYIVFSNELESGCTYPQEGPVAYEEFLSYFFAATTIIGIIQPVGTNGKIDIPGDLETARAERTWEECIGGCYYIKPNYPGRSSHNCNAGFIVPTNHRGKKLGIALGKSYLEYAPRLGYRGSVFNLVYKNNIPSLSIWDQLGFQRVGVIPKAGRLKTGPNGSEEYVDAVIIYKSLV</sequence>
<comment type="caution">
    <text evidence="1">The sequence shown here is derived from an EMBL/GenBank/DDBJ whole genome shotgun (WGS) entry which is preliminary data.</text>
</comment>
<gene>
    <name evidence="1" type="ORF">C361_00292</name>
</gene>
<dbReference type="EMBL" id="AMKT01000007">
    <property type="protein sequence ID" value="OXG29858.1"/>
    <property type="molecule type" value="Genomic_DNA"/>
</dbReference>
<dbReference type="GO" id="GO:0005634">
    <property type="term" value="C:nucleus"/>
    <property type="evidence" value="ECO:0007669"/>
    <property type="project" value="TreeGrafter"/>
</dbReference>
<protein>
    <recommendedName>
        <fullName evidence="3">N-acetyltransferase domain-containing protein</fullName>
    </recommendedName>
</protein>
<evidence type="ECO:0000313" key="2">
    <source>
        <dbReference type="Proteomes" id="UP000199727"/>
    </source>
</evidence>
<dbReference type="PANTHER" id="PTHR43138">
    <property type="entry name" value="ACETYLTRANSFERASE, GNAT FAMILY"/>
    <property type="match status" value="1"/>
</dbReference>
<dbReference type="AlphaFoldDB" id="A0A854QL13"/>
<accession>A0A854QL13</accession>
<dbReference type="InterPro" id="IPR052742">
    <property type="entry name" value="Mito_N-acetyltransferase"/>
</dbReference>
<dbReference type="InterPro" id="IPR016181">
    <property type="entry name" value="Acyl_CoA_acyltransferase"/>
</dbReference>
<dbReference type="OrthoDB" id="10264707at2759"/>
<dbReference type="Proteomes" id="UP000199727">
    <property type="component" value="Unassembled WGS sequence"/>
</dbReference>
<dbReference type="PANTHER" id="PTHR43138:SF1">
    <property type="entry name" value="N-ACETYLTRANSFERASE ACA1"/>
    <property type="match status" value="1"/>
</dbReference>
<dbReference type="SUPFAM" id="SSF55729">
    <property type="entry name" value="Acyl-CoA N-acyltransferases (Nat)"/>
    <property type="match status" value="1"/>
</dbReference>
<reference evidence="1 2" key="1">
    <citation type="submission" date="2017-06" db="EMBL/GenBank/DDBJ databases">
        <title>Global population genomics of the pathogenic fungus Cryptococcus neoformans var. grubii.</title>
        <authorList>
            <person name="Cuomo C."/>
            <person name="Litvintseva A."/>
            <person name="Chen Y."/>
            <person name="Young S."/>
            <person name="Zeng Q."/>
            <person name="Chapman S."/>
            <person name="Gujja S."/>
            <person name="Saif S."/>
            <person name="Birren B."/>
        </authorList>
    </citation>
    <scope>NUCLEOTIDE SEQUENCE [LARGE SCALE GENOMIC DNA]</scope>
    <source>
        <strain evidence="1 2">Tu259-1</strain>
    </source>
</reference>